<keyword evidence="3" id="KW-1185">Reference proteome</keyword>
<feature type="domain" description="Protein kinase" evidence="1">
    <location>
        <begin position="62"/>
        <end position="403"/>
    </location>
</feature>
<evidence type="ECO:0000313" key="2">
    <source>
        <dbReference type="EMBL" id="MED6152297.1"/>
    </source>
</evidence>
<gene>
    <name evidence="2" type="ORF">PIB30_090585</name>
</gene>
<dbReference type="InterPro" id="IPR011009">
    <property type="entry name" value="Kinase-like_dom_sf"/>
</dbReference>
<dbReference type="SMART" id="SM00220">
    <property type="entry name" value="S_TKc"/>
    <property type="match status" value="1"/>
</dbReference>
<dbReference type="PROSITE" id="PS00108">
    <property type="entry name" value="PROTEIN_KINASE_ST"/>
    <property type="match status" value="1"/>
</dbReference>
<dbReference type="PANTHER" id="PTHR24359:SF1">
    <property type="entry name" value="INHIBITOR OF NUCLEAR FACTOR KAPPA-B KINASE EPSILON SUBUNIT HOMOLOG 1-RELATED"/>
    <property type="match status" value="1"/>
</dbReference>
<sequence>MEPAVPCELVRGYLDFSPHAWNIILIKRGGTWVRMLVDACRPHDIREEKDPEYFCRYIPLSRATIPLSTSGSHGPDRLFPSLSTCDEHEKKASTTLVRCKIGSVEAAAKVRTLDVQGSSPTEIRNFDYNCLGEIRILGSLKHPCIVEMYGHEISCQWTFTADGKPCNRILRSAIFMEYVDGGSLKNYLEKLSEAGEKHVPVELALHIARDVSCALSELHSKHIIHRDIKSENILFDLDRKTDDGNPTVKLCDFDSAVPLRSPLHACCIAHVGTPPPCVCVGTPRWMAPEVMRTMYEKFTYGLEADIWSFGCLLLEMLSLQIPYDGVPDSDVHDSLQMGKRPRLIDELEALSPMSEPSVIQSGEDLEKSDAEADLLKFLVELFHRCMEENPADRPTAKEIHEMLLARTGRLQAQDNRKI</sequence>
<dbReference type="PANTHER" id="PTHR24359">
    <property type="entry name" value="SERINE/THREONINE-PROTEIN KINASE SBK1"/>
    <property type="match status" value="1"/>
</dbReference>
<dbReference type="Pfam" id="PF00069">
    <property type="entry name" value="Pkinase"/>
    <property type="match status" value="1"/>
</dbReference>
<dbReference type="Proteomes" id="UP001341840">
    <property type="component" value="Unassembled WGS sequence"/>
</dbReference>
<dbReference type="InterPro" id="IPR000719">
    <property type="entry name" value="Prot_kinase_dom"/>
</dbReference>
<accession>A0ABU6TTS9</accession>
<protein>
    <recommendedName>
        <fullName evidence="1">Protein kinase domain-containing protein</fullName>
    </recommendedName>
</protein>
<evidence type="ECO:0000259" key="1">
    <source>
        <dbReference type="PROSITE" id="PS50011"/>
    </source>
</evidence>
<organism evidence="2 3">
    <name type="scientific">Stylosanthes scabra</name>
    <dbReference type="NCBI Taxonomy" id="79078"/>
    <lineage>
        <taxon>Eukaryota</taxon>
        <taxon>Viridiplantae</taxon>
        <taxon>Streptophyta</taxon>
        <taxon>Embryophyta</taxon>
        <taxon>Tracheophyta</taxon>
        <taxon>Spermatophyta</taxon>
        <taxon>Magnoliopsida</taxon>
        <taxon>eudicotyledons</taxon>
        <taxon>Gunneridae</taxon>
        <taxon>Pentapetalae</taxon>
        <taxon>rosids</taxon>
        <taxon>fabids</taxon>
        <taxon>Fabales</taxon>
        <taxon>Fabaceae</taxon>
        <taxon>Papilionoideae</taxon>
        <taxon>50 kb inversion clade</taxon>
        <taxon>dalbergioids sensu lato</taxon>
        <taxon>Dalbergieae</taxon>
        <taxon>Pterocarpus clade</taxon>
        <taxon>Stylosanthes</taxon>
    </lineage>
</organism>
<proteinExistence type="predicted"/>
<dbReference type="EMBL" id="JASCZI010092380">
    <property type="protein sequence ID" value="MED6152297.1"/>
    <property type="molecule type" value="Genomic_DNA"/>
</dbReference>
<dbReference type="Gene3D" id="1.10.510.10">
    <property type="entry name" value="Transferase(Phosphotransferase) domain 1"/>
    <property type="match status" value="1"/>
</dbReference>
<name>A0ABU6TTS9_9FABA</name>
<dbReference type="InterPro" id="IPR008271">
    <property type="entry name" value="Ser/Thr_kinase_AS"/>
</dbReference>
<dbReference type="SUPFAM" id="SSF56112">
    <property type="entry name" value="Protein kinase-like (PK-like)"/>
    <property type="match status" value="1"/>
</dbReference>
<dbReference type="PROSITE" id="PS50011">
    <property type="entry name" value="PROTEIN_KINASE_DOM"/>
    <property type="match status" value="1"/>
</dbReference>
<evidence type="ECO:0000313" key="3">
    <source>
        <dbReference type="Proteomes" id="UP001341840"/>
    </source>
</evidence>
<comment type="caution">
    <text evidence="2">The sequence shown here is derived from an EMBL/GenBank/DDBJ whole genome shotgun (WGS) entry which is preliminary data.</text>
</comment>
<reference evidence="2 3" key="1">
    <citation type="journal article" date="2023" name="Plants (Basel)">
        <title>Bridging the Gap: Combining Genomics and Transcriptomics Approaches to Understand Stylosanthes scabra, an Orphan Legume from the Brazilian Caatinga.</title>
        <authorList>
            <person name="Ferreira-Neto J.R.C."/>
            <person name="da Silva M.D."/>
            <person name="Binneck E."/>
            <person name="de Melo N.F."/>
            <person name="da Silva R.H."/>
            <person name="de Melo A.L.T.M."/>
            <person name="Pandolfi V."/>
            <person name="Bustamante F.O."/>
            <person name="Brasileiro-Vidal A.C."/>
            <person name="Benko-Iseppon A.M."/>
        </authorList>
    </citation>
    <scope>NUCLEOTIDE SEQUENCE [LARGE SCALE GENOMIC DNA]</scope>
    <source>
        <tissue evidence="2">Leaves</tissue>
    </source>
</reference>